<keyword evidence="3" id="KW-0479">Metal-binding</keyword>
<dbReference type="PIRSF" id="PIRSF023577">
    <property type="entry name" value="ENOS_interacting"/>
    <property type="match status" value="1"/>
</dbReference>
<accession>A0A0L0RZU2</accession>
<evidence type="ECO:0000313" key="12">
    <source>
        <dbReference type="Proteomes" id="UP000054350"/>
    </source>
</evidence>
<dbReference type="SUPFAM" id="SSF57850">
    <property type="entry name" value="RING/U-box"/>
    <property type="match status" value="2"/>
</dbReference>
<dbReference type="InterPro" id="IPR031790">
    <property type="entry name" value="Znf-NOSIP"/>
</dbReference>
<evidence type="ECO:0000256" key="2">
    <source>
        <dbReference type="ARBA" id="ARBA00008126"/>
    </source>
</evidence>
<keyword evidence="5" id="KW-0862">Zinc</keyword>
<dbReference type="OrthoDB" id="116827at2759"/>
<proteinExistence type="inferred from homology"/>
<evidence type="ECO:0000256" key="7">
    <source>
        <dbReference type="PIRNR" id="PIRNR023577"/>
    </source>
</evidence>
<sequence>MPRHSKNNTASAVFTYAERSRLSYGTQKQRLGKDSKRNLDDCFLCLQTAVDPMSCPEGHICCKECIYESILTQKKEIQAHAKLVAQARSKEEENARAEKEQQAQNQLAQAQAAISVTGNDADATVSDSSAAAGAKRPDLPSFWIPSLAPSVEKDGPDVPEQTKKEVMCLSNTPHPLVSAKKLFPVKFTKDKTTKKSMCPSCKKQLTNGVKMSVLKTCGHVLCGTCATQFVKSSGRCNVCDAKCRAKEIVPLPTEGTGFSSAGPVEAKRYDHAFQG</sequence>
<dbReference type="eggNOG" id="KOG3039">
    <property type="taxonomic scope" value="Eukaryota"/>
</dbReference>
<dbReference type="PROSITE" id="PS00518">
    <property type="entry name" value="ZF_RING_1"/>
    <property type="match status" value="1"/>
</dbReference>
<evidence type="ECO:0000256" key="3">
    <source>
        <dbReference type="ARBA" id="ARBA00022723"/>
    </source>
</evidence>
<dbReference type="InterPro" id="IPR017907">
    <property type="entry name" value="Znf_RING_CS"/>
</dbReference>
<evidence type="ECO:0000256" key="8">
    <source>
        <dbReference type="PROSITE-ProRule" id="PRU00175"/>
    </source>
</evidence>
<dbReference type="InterPro" id="IPR001841">
    <property type="entry name" value="Znf_RING"/>
</dbReference>
<dbReference type="PANTHER" id="PTHR13063">
    <property type="entry name" value="ENOS INTERACTING PROTEIN"/>
    <property type="match status" value="1"/>
</dbReference>
<evidence type="ECO:0000256" key="1">
    <source>
        <dbReference type="ARBA" id="ARBA00004123"/>
    </source>
</evidence>
<dbReference type="OMA" id="LENVHEH"/>
<evidence type="ECO:0000256" key="5">
    <source>
        <dbReference type="ARBA" id="ARBA00022833"/>
    </source>
</evidence>
<dbReference type="Gene3D" id="3.30.40.10">
    <property type="entry name" value="Zinc/RING finger domain, C3HC4 (zinc finger)"/>
    <property type="match status" value="2"/>
</dbReference>
<evidence type="ECO:0000256" key="4">
    <source>
        <dbReference type="ARBA" id="ARBA00022771"/>
    </source>
</evidence>
<name>A0A0L0RZU2_ALLM3</name>
<dbReference type="AlphaFoldDB" id="A0A0L0RZU2"/>
<keyword evidence="4 8" id="KW-0863">Zinc-finger</keyword>
<dbReference type="InterPro" id="IPR013083">
    <property type="entry name" value="Znf_RING/FYVE/PHD"/>
</dbReference>
<comment type="similarity">
    <text evidence="2 7">Belongs to the NOSIP family.</text>
</comment>
<evidence type="ECO:0000259" key="10">
    <source>
        <dbReference type="PROSITE" id="PS50089"/>
    </source>
</evidence>
<evidence type="ECO:0000313" key="11">
    <source>
        <dbReference type="EMBL" id="KNE55853.1"/>
    </source>
</evidence>
<feature type="compositionally biased region" description="Basic and acidic residues" evidence="9">
    <location>
        <begin position="90"/>
        <end position="101"/>
    </location>
</feature>
<feature type="compositionally biased region" description="Low complexity" evidence="9">
    <location>
        <begin position="102"/>
        <end position="111"/>
    </location>
</feature>
<reference evidence="12" key="2">
    <citation type="submission" date="2009-11" db="EMBL/GenBank/DDBJ databases">
        <title>The Genome Sequence of Allomyces macrogynus strain ATCC 38327.</title>
        <authorList>
            <consortium name="The Broad Institute Genome Sequencing Platform"/>
            <person name="Russ C."/>
            <person name="Cuomo C."/>
            <person name="Shea T."/>
            <person name="Young S.K."/>
            <person name="Zeng Q."/>
            <person name="Koehrsen M."/>
            <person name="Haas B."/>
            <person name="Borodovsky M."/>
            <person name="Guigo R."/>
            <person name="Alvarado L."/>
            <person name="Berlin A."/>
            <person name="Borenstein D."/>
            <person name="Chen Z."/>
            <person name="Engels R."/>
            <person name="Freedman E."/>
            <person name="Gellesch M."/>
            <person name="Goldberg J."/>
            <person name="Griggs A."/>
            <person name="Gujja S."/>
            <person name="Heiman D."/>
            <person name="Hepburn T."/>
            <person name="Howarth C."/>
            <person name="Jen D."/>
            <person name="Larson L."/>
            <person name="Lewis B."/>
            <person name="Mehta T."/>
            <person name="Park D."/>
            <person name="Pearson M."/>
            <person name="Roberts A."/>
            <person name="Saif S."/>
            <person name="Shenoy N."/>
            <person name="Sisk P."/>
            <person name="Stolte C."/>
            <person name="Sykes S."/>
            <person name="Walk T."/>
            <person name="White J."/>
            <person name="Yandava C."/>
            <person name="Burger G."/>
            <person name="Gray M.W."/>
            <person name="Holland P.W.H."/>
            <person name="King N."/>
            <person name="Lang F.B.F."/>
            <person name="Roger A.J."/>
            <person name="Ruiz-Trillo I."/>
            <person name="Lander E."/>
            <person name="Nusbaum C."/>
        </authorList>
    </citation>
    <scope>NUCLEOTIDE SEQUENCE [LARGE SCALE GENOMIC DNA]</scope>
    <source>
        <strain evidence="12">ATCC 38327</strain>
    </source>
</reference>
<dbReference type="PANTHER" id="PTHR13063:SF10">
    <property type="entry name" value="NITRIC OXIDE SYNTHASE-INTERACTING PROTEIN"/>
    <property type="match status" value="1"/>
</dbReference>
<dbReference type="Pfam" id="PF15906">
    <property type="entry name" value="zf-NOSIP"/>
    <property type="match status" value="1"/>
</dbReference>
<feature type="region of interest" description="Disordered" evidence="9">
    <location>
        <begin position="90"/>
        <end position="111"/>
    </location>
</feature>
<keyword evidence="6 7" id="KW-0539">Nucleus</keyword>
<dbReference type="STRING" id="578462.A0A0L0RZU2"/>
<dbReference type="GO" id="GO:0005634">
    <property type="term" value="C:nucleus"/>
    <property type="evidence" value="ECO:0007669"/>
    <property type="project" value="UniProtKB-SubCell"/>
</dbReference>
<gene>
    <name evidence="11" type="ORF">AMAG_01723</name>
</gene>
<dbReference type="GO" id="GO:0008270">
    <property type="term" value="F:zinc ion binding"/>
    <property type="evidence" value="ECO:0007669"/>
    <property type="project" value="UniProtKB-KW"/>
</dbReference>
<protein>
    <recommendedName>
        <fullName evidence="10">RING-type domain-containing protein</fullName>
    </recommendedName>
</protein>
<evidence type="ECO:0000256" key="6">
    <source>
        <dbReference type="ARBA" id="ARBA00023242"/>
    </source>
</evidence>
<keyword evidence="12" id="KW-1185">Reference proteome</keyword>
<comment type="subcellular location">
    <subcellularLocation>
        <location evidence="1 7">Nucleus</location>
    </subcellularLocation>
</comment>
<reference evidence="11 12" key="1">
    <citation type="submission" date="2009-11" db="EMBL/GenBank/DDBJ databases">
        <title>Annotation of Allomyces macrogynus ATCC 38327.</title>
        <authorList>
            <consortium name="The Broad Institute Genome Sequencing Platform"/>
            <person name="Russ C."/>
            <person name="Cuomo C."/>
            <person name="Burger G."/>
            <person name="Gray M.W."/>
            <person name="Holland P.W.H."/>
            <person name="King N."/>
            <person name="Lang F.B.F."/>
            <person name="Roger A.J."/>
            <person name="Ruiz-Trillo I."/>
            <person name="Young S.K."/>
            <person name="Zeng Q."/>
            <person name="Gargeya S."/>
            <person name="Fitzgerald M."/>
            <person name="Haas B."/>
            <person name="Abouelleil A."/>
            <person name="Alvarado L."/>
            <person name="Arachchi H.M."/>
            <person name="Berlin A."/>
            <person name="Chapman S.B."/>
            <person name="Gearin G."/>
            <person name="Goldberg J."/>
            <person name="Griggs A."/>
            <person name="Gujja S."/>
            <person name="Hansen M."/>
            <person name="Heiman D."/>
            <person name="Howarth C."/>
            <person name="Larimer J."/>
            <person name="Lui A."/>
            <person name="MacDonald P.J.P."/>
            <person name="McCowen C."/>
            <person name="Montmayeur A."/>
            <person name="Murphy C."/>
            <person name="Neiman D."/>
            <person name="Pearson M."/>
            <person name="Priest M."/>
            <person name="Roberts A."/>
            <person name="Saif S."/>
            <person name="Shea T."/>
            <person name="Sisk P."/>
            <person name="Stolte C."/>
            <person name="Sykes S."/>
            <person name="Wortman J."/>
            <person name="Nusbaum C."/>
            <person name="Birren B."/>
        </authorList>
    </citation>
    <scope>NUCLEOTIDE SEQUENCE [LARGE SCALE GENOMIC DNA]</scope>
    <source>
        <strain evidence="11 12">ATCC 38327</strain>
    </source>
</reference>
<dbReference type="EMBL" id="GG745329">
    <property type="protein sequence ID" value="KNE55853.1"/>
    <property type="molecule type" value="Genomic_DNA"/>
</dbReference>
<feature type="domain" description="RING-type" evidence="10">
    <location>
        <begin position="198"/>
        <end position="240"/>
    </location>
</feature>
<dbReference type="Proteomes" id="UP000054350">
    <property type="component" value="Unassembled WGS sequence"/>
</dbReference>
<organism evidence="11 12">
    <name type="scientific">Allomyces macrogynus (strain ATCC 38327)</name>
    <name type="common">Allomyces javanicus var. macrogynus</name>
    <dbReference type="NCBI Taxonomy" id="578462"/>
    <lineage>
        <taxon>Eukaryota</taxon>
        <taxon>Fungi</taxon>
        <taxon>Fungi incertae sedis</taxon>
        <taxon>Blastocladiomycota</taxon>
        <taxon>Blastocladiomycetes</taxon>
        <taxon>Blastocladiales</taxon>
        <taxon>Blastocladiaceae</taxon>
        <taxon>Allomyces</taxon>
    </lineage>
</organism>
<dbReference type="VEuPathDB" id="FungiDB:AMAG_01723"/>
<dbReference type="InterPro" id="IPR016818">
    <property type="entry name" value="NOSIP"/>
</dbReference>
<evidence type="ECO:0000256" key="9">
    <source>
        <dbReference type="SAM" id="MobiDB-lite"/>
    </source>
</evidence>
<dbReference type="PROSITE" id="PS50089">
    <property type="entry name" value="ZF_RING_2"/>
    <property type="match status" value="1"/>
</dbReference>
<dbReference type="GO" id="GO:0061630">
    <property type="term" value="F:ubiquitin protein ligase activity"/>
    <property type="evidence" value="ECO:0007669"/>
    <property type="project" value="InterPro"/>
</dbReference>